<dbReference type="InterPro" id="IPR013381">
    <property type="entry name" value="CRISPR-assoc_prot_Cse1"/>
</dbReference>
<keyword evidence="2" id="KW-1185">Reference proteome</keyword>
<evidence type="ECO:0000313" key="2">
    <source>
        <dbReference type="Proteomes" id="UP000198744"/>
    </source>
</evidence>
<dbReference type="RefSeq" id="WP_093884544.1">
    <property type="nucleotide sequence ID" value="NZ_FOBS01000032.1"/>
</dbReference>
<dbReference type="Pfam" id="PF09481">
    <property type="entry name" value="CRISPR_Cse1"/>
    <property type="match status" value="1"/>
</dbReference>
<sequence length="525" mass="58660">MNLLTEQWIPVRPLEGGKSGKISLRDLLCGEEKWELYLPRDDMELAAIQLLICITQVLITPKCPAELKRFIAKPLSVADYEVAIQPYIDWFQLDHPKYPFMQVRGVVAKDPTPMDKLLAGLTGATNCCFVNENGLAEKLCGGCASIALFNLGSCSPSFGGGFKPGLRGPSAPITTLIQGRHLRETIWLNVLNEEEVEKTIPWYQQTKQQKTTSLEPIKAGENISIQKIGLIRGLLWQPACVELLPVSGEGVCDCCGFLSNHVYLFFAKAKFNYTVEGTWPHPHSPMTTIKKRDGMKEKIASFGTSTAPSWTQLARIVVQQQIDHDSIEGHQPAAVIQQVRMLYGQQAQKLHLIVGGYLNRAGQASITGRRHEVFTLNHGWDRNTNVIKELVSVGIGYKGAVTSALFFFCKGFKDKKVKTNTLKGLGDKIDLPKVAEARFYRRSEPTIENTLANIDFDNPELELAKMRKALKRISEDIFEESIRPYLNDPELIRTLAASRRTLFKHLNNLEPQQGKGRNNGKEGTS</sequence>
<dbReference type="Proteomes" id="UP000198744">
    <property type="component" value="Unassembled WGS sequence"/>
</dbReference>
<accession>A0A1H8A852</accession>
<dbReference type="AlphaFoldDB" id="A0A1H8A852"/>
<dbReference type="NCBIfam" id="TIGR02547">
    <property type="entry name" value="casA_cse1"/>
    <property type="match status" value="1"/>
</dbReference>
<protein>
    <submittedName>
        <fullName evidence="1">CRISPR-associated protein, Cse1 family</fullName>
    </submittedName>
</protein>
<evidence type="ECO:0000313" key="1">
    <source>
        <dbReference type="EMBL" id="SEM66733.1"/>
    </source>
</evidence>
<organism evidence="1 2">
    <name type="scientific">Syntrophus gentianae</name>
    <dbReference type="NCBI Taxonomy" id="43775"/>
    <lineage>
        <taxon>Bacteria</taxon>
        <taxon>Pseudomonadati</taxon>
        <taxon>Thermodesulfobacteriota</taxon>
        <taxon>Syntrophia</taxon>
        <taxon>Syntrophales</taxon>
        <taxon>Syntrophaceae</taxon>
        <taxon>Syntrophus</taxon>
    </lineage>
</organism>
<dbReference type="STRING" id="43775.SAMN04489760_1327"/>
<proteinExistence type="predicted"/>
<dbReference type="NCBIfam" id="NF007247">
    <property type="entry name" value="PRK09693.1"/>
    <property type="match status" value="1"/>
</dbReference>
<reference evidence="1 2" key="1">
    <citation type="submission" date="2016-10" db="EMBL/GenBank/DDBJ databases">
        <authorList>
            <person name="de Groot N.N."/>
        </authorList>
    </citation>
    <scope>NUCLEOTIDE SEQUENCE [LARGE SCALE GENOMIC DNA]</scope>
    <source>
        <strain evidence="1 2">DSM 8423</strain>
    </source>
</reference>
<dbReference type="EMBL" id="FOBS01000032">
    <property type="protein sequence ID" value="SEM66733.1"/>
    <property type="molecule type" value="Genomic_DNA"/>
</dbReference>
<gene>
    <name evidence="1" type="ORF">SAMN04489760_1327</name>
</gene>
<name>A0A1H8A852_9BACT</name>
<dbReference type="OrthoDB" id="5392377at2"/>